<evidence type="ECO:0000313" key="5">
    <source>
        <dbReference type="Proteomes" id="UP001596116"/>
    </source>
</evidence>
<feature type="transmembrane region" description="Helical" evidence="1">
    <location>
        <begin position="208"/>
        <end position="228"/>
    </location>
</feature>
<accession>A0ABW1KYS5</accession>
<feature type="transmembrane region" description="Helical" evidence="1">
    <location>
        <begin position="72"/>
        <end position="93"/>
    </location>
</feature>
<feature type="domain" description="SGNH" evidence="3">
    <location>
        <begin position="429"/>
        <end position="639"/>
    </location>
</feature>
<evidence type="ECO:0000313" key="4">
    <source>
        <dbReference type="EMBL" id="MFC6037225.1"/>
    </source>
</evidence>
<keyword evidence="1" id="KW-0812">Transmembrane</keyword>
<feature type="transmembrane region" description="Helical" evidence="1">
    <location>
        <begin position="260"/>
        <end position="281"/>
    </location>
</feature>
<feature type="domain" description="Acyltransferase 3" evidence="2">
    <location>
        <begin position="6"/>
        <end position="345"/>
    </location>
</feature>
<dbReference type="InterPro" id="IPR050879">
    <property type="entry name" value="Acyltransferase_3"/>
</dbReference>
<feature type="transmembrane region" description="Helical" evidence="1">
    <location>
        <begin position="302"/>
        <end position="321"/>
    </location>
</feature>
<feature type="transmembrane region" description="Helical" evidence="1">
    <location>
        <begin position="327"/>
        <end position="345"/>
    </location>
</feature>
<evidence type="ECO:0000259" key="3">
    <source>
        <dbReference type="Pfam" id="PF19040"/>
    </source>
</evidence>
<sequence>MTYRPDIDGLRAIAVMAVTLFHLNVAGLAGGYVGVDIFFVISGFLITRLIVDEVKSTGGFSFKNFYLRRARRLFPALFFIVFVTFCFAAFVFIPPHLERLGGATIHTLLSTSNFFFWREAGYFDTSAEFKPLLHTWSLGVEEQFYVVWPLLIVIAMCKSPRYGAVAAIVGIGLFSFLLNAMFYDGDVGILRAAAPKIAEWFSDGSSTIFYLAPFRVFEFAIGAALVWVARIQPKNKLLLEPLAALGLGMVAWSICTYSEGIIFPYYNALLPCLGAALLIYAGQARYTGRILNNPVAVWTGKISYSLYLIHWPLIVFTIYRIDDISNPWVVTTLLLLMFAGASLMYKFIEQPFRRTSRTLSDKESDFGLACALFALVLVLPASNAWANSGWLWRMPEQIRMALGNNWENQSAATQQLARKAVADKGKNPGDNYVLLVGDSYMGDLFGAVSEPLKKSGFTVGAQYFDDSCMQHLNKNPYPRAALMTKLCQRDSKRLNDLRTKIAAAKYIILDNRWVMETIKDIDEFYEWCKIANPECNLFIVSRKVEWKDLPLVAARSFTNFNRGRVNAAAYSARLAGKVDPVNKALERKAKALGVHYIDINDFVCDDDAQTCDVIDQQSRLLVYDHGHWSTYGQSYFSDKIELSEVLLKTRPLSKSAP</sequence>
<name>A0ABW1KYS5_9PROT</name>
<feature type="transmembrane region" description="Helical" evidence="1">
    <location>
        <begin position="162"/>
        <end position="183"/>
    </location>
</feature>
<protein>
    <submittedName>
        <fullName evidence="4">Acyltransferase family protein</fullName>
        <ecNumber evidence="4">2.3.1.-</ecNumber>
    </submittedName>
</protein>
<dbReference type="EC" id="2.3.1.-" evidence="4"/>
<keyword evidence="5" id="KW-1185">Reference proteome</keyword>
<dbReference type="InterPro" id="IPR043968">
    <property type="entry name" value="SGNH"/>
</dbReference>
<feature type="transmembrane region" description="Helical" evidence="1">
    <location>
        <begin position="366"/>
        <end position="386"/>
    </location>
</feature>
<dbReference type="PANTHER" id="PTHR23028">
    <property type="entry name" value="ACETYLTRANSFERASE"/>
    <property type="match status" value="1"/>
</dbReference>
<feature type="transmembrane region" description="Helical" evidence="1">
    <location>
        <begin position="136"/>
        <end position="155"/>
    </location>
</feature>
<dbReference type="Pfam" id="PF19040">
    <property type="entry name" value="SGNH"/>
    <property type="match status" value="1"/>
</dbReference>
<organism evidence="4 5">
    <name type="scientific">Hyphococcus aureus</name>
    <dbReference type="NCBI Taxonomy" id="2666033"/>
    <lineage>
        <taxon>Bacteria</taxon>
        <taxon>Pseudomonadati</taxon>
        <taxon>Pseudomonadota</taxon>
        <taxon>Alphaproteobacteria</taxon>
        <taxon>Parvularculales</taxon>
        <taxon>Parvularculaceae</taxon>
        <taxon>Hyphococcus</taxon>
    </lineage>
</organism>
<dbReference type="GO" id="GO:0016746">
    <property type="term" value="F:acyltransferase activity"/>
    <property type="evidence" value="ECO:0007669"/>
    <property type="project" value="UniProtKB-KW"/>
</dbReference>
<proteinExistence type="predicted"/>
<keyword evidence="1" id="KW-0472">Membrane</keyword>
<dbReference type="Pfam" id="PF01757">
    <property type="entry name" value="Acyl_transf_3"/>
    <property type="match status" value="1"/>
</dbReference>
<reference evidence="4 5" key="1">
    <citation type="submission" date="2024-09" db="EMBL/GenBank/DDBJ databases">
        <authorList>
            <person name="Zhang Z.-H."/>
        </authorList>
    </citation>
    <scope>NUCLEOTIDE SEQUENCE [LARGE SCALE GENOMIC DNA]</scope>
    <source>
        <strain evidence="4 5">HHTR114</strain>
    </source>
</reference>
<keyword evidence="4" id="KW-0012">Acyltransferase</keyword>
<dbReference type="PANTHER" id="PTHR23028:SF53">
    <property type="entry name" value="ACYL_TRANSF_3 DOMAIN-CONTAINING PROTEIN"/>
    <property type="match status" value="1"/>
</dbReference>
<evidence type="ECO:0000259" key="2">
    <source>
        <dbReference type="Pfam" id="PF01757"/>
    </source>
</evidence>
<keyword evidence="1" id="KW-1133">Transmembrane helix</keyword>
<evidence type="ECO:0000256" key="1">
    <source>
        <dbReference type="SAM" id="Phobius"/>
    </source>
</evidence>
<comment type="caution">
    <text evidence="4">The sequence shown here is derived from an EMBL/GenBank/DDBJ whole genome shotgun (WGS) entry which is preliminary data.</text>
</comment>
<keyword evidence="4" id="KW-0808">Transferase</keyword>
<dbReference type="Proteomes" id="UP001596116">
    <property type="component" value="Unassembled WGS sequence"/>
</dbReference>
<dbReference type="EMBL" id="JBHPON010000003">
    <property type="protein sequence ID" value="MFC6037225.1"/>
    <property type="molecule type" value="Genomic_DNA"/>
</dbReference>
<gene>
    <name evidence="4" type="ORF">ACFMB1_16835</name>
</gene>
<feature type="transmembrane region" description="Helical" evidence="1">
    <location>
        <begin position="237"/>
        <end position="254"/>
    </location>
</feature>
<dbReference type="RefSeq" id="WP_379881419.1">
    <property type="nucleotide sequence ID" value="NZ_JBHPON010000003.1"/>
</dbReference>
<dbReference type="SUPFAM" id="SSF52266">
    <property type="entry name" value="SGNH hydrolase"/>
    <property type="match status" value="1"/>
</dbReference>
<feature type="transmembrane region" description="Helical" evidence="1">
    <location>
        <begin position="32"/>
        <end position="51"/>
    </location>
</feature>
<dbReference type="InterPro" id="IPR002656">
    <property type="entry name" value="Acyl_transf_3_dom"/>
</dbReference>